<sequence length="991" mass="107590">MRFGGQLQERVLTLLLLHAGHVVTVSRLIEAVWENTPPPTAMRQVRKTVAELRRRIPGGAELIATETAGYRIVVGGGQLDLNDFRWKVQEATTEVAEGRPHQAISRLGVATALWRGPVLSGRGGPVIDVAATALEEQYLAALEQLCELRLAVGESAGLVSDLRRAVHAHPLRERLRGQLMLALYRSGQQAAALAEYGTVRDLLAAELGIDPSAELSRLHEDILRGGSEPPASSRSDPVRPAADPSVVPSGAEIRPCMLPYDLADFAGREPESRRLVRMGSDGRTGVVGIDGMGGAGKSTLAVHVAHQLAVFFPAGQLYVDLRGFTPGEKPLQPDFVAAMLLRELGATDTQIPDDAQGRLALWRSWTANRRLLLILDNAVDTAQVRPLLDGMTSGFVIVTGRGRLVDLDGIHWLSIGSMEPEQSLGILTRTLGEKRVAAEPEAARELAELCGHLPLALRIATARLRNRPRWTLRYLVGRLNDESRLLKELSSAERSVATTIQLSYQVLPPAQQRAFRLLGLHPGTDIDAHAAAALLGMTTQDAEDSMEALLDVHLLRQPAIGLYAFHDLVRSFARELWRTTSGDERSLALAGLLDFYVAATDQACRLLFPGRTEYDVTGADPCPILPPTATPAEARQWFDRELRALPAFVTVGLEAGFARLAAYLARNLLFPLHERGDIRRYREVAEVGLSAARRAGDPVAMRFSLRNLVVGHSMLGEFHAAADGIEEGLRLSVAERNPKSEGVYLSQLGWVHSALGRLAQGREFLERAVAVCRATSNDMEESIALCNLSSVCRWLGDDVAAVNAAQRAVALNRRTPMGMHQAGALNDLAMAHISSGDHNAALASLGRVLGLDEDSLMPRDLALTYVLMADVCQCAGRDEQALHFVGRALALVEPLGTKPWQSEIENIAGLIHSRRGDHARALRLHRRAFLHATSVSYRVQVAMALAGSARASEGMGDLAAAEGFRNRAYEHFAAMGMPAPQELSRCVGNHR</sequence>
<dbReference type="InterPro" id="IPR019734">
    <property type="entry name" value="TPR_rpt"/>
</dbReference>
<dbReference type="InterPro" id="IPR027417">
    <property type="entry name" value="P-loop_NTPase"/>
</dbReference>
<evidence type="ECO:0000256" key="1">
    <source>
        <dbReference type="ARBA" id="ARBA00005820"/>
    </source>
</evidence>
<dbReference type="PANTHER" id="PTHR35807:SF1">
    <property type="entry name" value="TRANSCRIPTIONAL REGULATOR REDD"/>
    <property type="match status" value="1"/>
</dbReference>
<dbReference type="InterPro" id="IPR011990">
    <property type="entry name" value="TPR-like_helical_dom_sf"/>
</dbReference>
<dbReference type="InterPro" id="IPR001867">
    <property type="entry name" value="OmpR/PhoB-type_DNA-bd"/>
</dbReference>
<dbReference type="Pfam" id="PF03704">
    <property type="entry name" value="BTAD"/>
    <property type="match status" value="1"/>
</dbReference>
<dbReference type="InterPro" id="IPR036388">
    <property type="entry name" value="WH-like_DNA-bd_sf"/>
</dbReference>
<dbReference type="InterPro" id="IPR002182">
    <property type="entry name" value="NB-ARC"/>
</dbReference>
<keyword evidence="3 5" id="KW-0238">DNA-binding</keyword>
<gene>
    <name evidence="8" type="ORF">FHR83_002680</name>
</gene>
<dbReference type="InterPro" id="IPR051677">
    <property type="entry name" value="AfsR-DnrI-RedD_regulator"/>
</dbReference>
<keyword evidence="4" id="KW-0804">Transcription</keyword>
<dbReference type="SMART" id="SM00028">
    <property type="entry name" value="TPR"/>
    <property type="match status" value="5"/>
</dbReference>
<dbReference type="Gene3D" id="3.40.50.300">
    <property type="entry name" value="P-loop containing nucleotide triphosphate hydrolases"/>
    <property type="match status" value="1"/>
</dbReference>
<dbReference type="SMART" id="SM01043">
    <property type="entry name" value="BTAD"/>
    <property type="match status" value="1"/>
</dbReference>
<dbReference type="Pfam" id="PF00486">
    <property type="entry name" value="Trans_reg_C"/>
    <property type="match status" value="1"/>
</dbReference>
<evidence type="ECO:0000259" key="7">
    <source>
        <dbReference type="PROSITE" id="PS51755"/>
    </source>
</evidence>
<dbReference type="InterPro" id="IPR005158">
    <property type="entry name" value="BTAD"/>
</dbReference>
<feature type="DNA-binding region" description="OmpR/PhoB-type" evidence="5">
    <location>
        <begin position="1"/>
        <end position="74"/>
    </location>
</feature>
<dbReference type="Pfam" id="PF13424">
    <property type="entry name" value="TPR_12"/>
    <property type="match status" value="1"/>
</dbReference>
<feature type="region of interest" description="Disordered" evidence="6">
    <location>
        <begin position="223"/>
        <end position="247"/>
    </location>
</feature>
<evidence type="ECO:0000313" key="8">
    <source>
        <dbReference type="EMBL" id="MBB3095017.1"/>
    </source>
</evidence>
<evidence type="ECO:0000256" key="3">
    <source>
        <dbReference type="ARBA" id="ARBA00023125"/>
    </source>
</evidence>
<keyword evidence="2" id="KW-0805">Transcription regulation</keyword>
<dbReference type="GO" id="GO:0000160">
    <property type="term" value="P:phosphorelay signal transduction system"/>
    <property type="evidence" value="ECO:0007669"/>
    <property type="project" value="InterPro"/>
</dbReference>
<dbReference type="SUPFAM" id="SSF46894">
    <property type="entry name" value="C-terminal effector domain of the bipartite response regulators"/>
    <property type="match status" value="1"/>
</dbReference>
<dbReference type="GO" id="GO:0006355">
    <property type="term" value="P:regulation of DNA-templated transcription"/>
    <property type="evidence" value="ECO:0007669"/>
    <property type="project" value="InterPro"/>
</dbReference>
<dbReference type="PANTHER" id="PTHR35807">
    <property type="entry name" value="TRANSCRIPTIONAL REGULATOR REDD-RELATED"/>
    <property type="match status" value="1"/>
</dbReference>
<accession>A0A7W5AFB3</accession>
<evidence type="ECO:0000313" key="9">
    <source>
        <dbReference type="Proteomes" id="UP000590749"/>
    </source>
</evidence>
<dbReference type="Gene3D" id="1.10.10.10">
    <property type="entry name" value="Winged helix-like DNA-binding domain superfamily/Winged helix DNA-binding domain"/>
    <property type="match status" value="2"/>
</dbReference>
<dbReference type="InterPro" id="IPR016032">
    <property type="entry name" value="Sig_transdc_resp-reg_C-effctor"/>
</dbReference>
<dbReference type="EMBL" id="JACHXF010000005">
    <property type="protein sequence ID" value="MBB3095017.1"/>
    <property type="molecule type" value="Genomic_DNA"/>
</dbReference>
<dbReference type="GO" id="GO:0003677">
    <property type="term" value="F:DNA binding"/>
    <property type="evidence" value="ECO:0007669"/>
    <property type="project" value="UniProtKB-UniRule"/>
</dbReference>
<reference evidence="8 9" key="1">
    <citation type="submission" date="2020-08" db="EMBL/GenBank/DDBJ databases">
        <title>Genomic Encyclopedia of Type Strains, Phase III (KMG-III): the genomes of soil and plant-associated and newly described type strains.</title>
        <authorList>
            <person name="Whitman W."/>
        </authorList>
    </citation>
    <scope>NUCLEOTIDE SEQUENCE [LARGE SCALE GENOMIC DNA]</scope>
    <source>
        <strain evidence="8 9">CECT 3287</strain>
    </source>
</reference>
<dbReference type="Pfam" id="PF00931">
    <property type="entry name" value="NB-ARC"/>
    <property type="match status" value="1"/>
</dbReference>
<evidence type="ECO:0000256" key="2">
    <source>
        <dbReference type="ARBA" id="ARBA00023015"/>
    </source>
</evidence>
<name>A0A7W5AFB3_9ACTN</name>
<dbReference type="PROSITE" id="PS51755">
    <property type="entry name" value="OMPR_PHOB"/>
    <property type="match status" value="1"/>
</dbReference>
<keyword evidence="9" id="KW-1185">Reference proteome</keyword>
<protein>
    <submittedName>
        <fullName evidence="8">DNA-binding SARP family transcriptional activator/tetratricopeptide (TPR) repeat protein</fullName>
    </submittedName>
</protein>
<dbReference type="SUPFAM" id="SSF52540">
    <property type="entry name" value="P-loop containing nucleoside triphosphate hydrolases"/>
    <property type="match status" value="1"/>
</dbReference>
<feature type="domain" description="OmpR/PhoB-type" evidence="7">
    <location>
        <begin position="1"/>
        <end position="74"/>
    </location>
</feature>
<evidence type="ECO:0000256" key="5">
    <source>
        <dbReference type="PROSITE-ProRule" id="PRU01091"/>
    </source>
</evidence>
<dbReference type="AlphaFoldDB" id="A0A7W5AFB3"/>
<organism evidence="8 9">
    <name type="scientific">Actinoplanes campanulatus</name>
    <dbReference type="NCBI Taxonomy" id="113559"/>
    <lineage>
        <taxon>Bacteria</taxon>
        <taxon>Bacillati</taxon>
        <taxon>Actinomycetota</taxon>
        <taxon>Actinomycetes</taxon>
        <taxon>Micromonosporales</taxon>
        <taxon>Micromonosporaceae</taxon>
        <taxon>Actinoplanes</taxon>
    </lineage>
</organism>
<proteinExistence type="inferred from homology"/>
<dbReference type="Pfam" id="PF13181">
    <property type="entry name" value="TPR_8"/>
    <property type="match status" value="1"/>
</dbReference>
<evidence type="ECO:0000256" key="6">
    <source>
        <dbReference type="SAM" id="MobiDB-lite"/>
    </source>
</evidence>
<dbReference type="Proteomes" id="UP000590749">
    <property type="component" value="Unassembled WGS sequence"/>
</dbReference>
<dbReference type="RefSeq" id="WP_183219428.1">
    <property type="nucleotide sequence ID" value="NZ_BMPW01000009.1"/>
</dbReference>
<dbReference type="SMART" id="SM00862">
    <property type="entry name" value="Trans_reg_C"/>
    <property type="match status" value="1"/>
</dbReference>
<evidence type="ECO:0000256" key="4">
    <source>
        <dbReference type="ARBA" id="ARBA00023163"/>
    </source>
</evidence>
<dbReference type="GO" id="GO:0043531">
    <property type="term" value="F:ADP binding"/>
    <property type="evidence" value="ECO:0007669"/>
    <property type="project" value="InterPro"/>
</dbReference>
<dbReference type="CDD" id="cd15831">
    <property type="entry name" value="BTAD"/>
    <property type="match status" value="1"/>
</dbReference>
<comment type="caution">
    <text evidence="8">The sequence shown here is derived from an EMBL/GenBank/DDBJ whole genome shotgun (WGS) entry which is preliminary data.</text>
</comment>
<dbReference type="SUPFAM" id="SSF48452">
    <property type="entry name" value="TPR-like"/>
    <property type="match status" value="3"/>
</dbReference>
<dbReference type="PRINTS" id="PR00364">
    <property type="entry name" value="DISEASERSIST"/>
</dbReference>
<comment type="similarity">
    <text evidence="1">Belongs to the AfsR/DnrI/RedD regulatory family.</text>
</comment>
<dbReference type="Gene3D" id="1.25.40.10">
    <property type="entry name" value="Tetratricopeptide repeat domain"/>
    <property type="match status" value="3"/>
</dbReference>